<evidence type="ECO:0000256" key="1">
    <source>
        <dbReference type="SAM" id="MobiDB-lite"/>
    </source>
</evidence>
<dbReference type="AlphaFoldDB" id="A0A6J4JLH2"/>
<protein>
    <submittedName>
        <fullName evidence="2">Uncharacterized protein</fullName>
    </submittedName>
</protein>
<evidence type="ECO:0000313" key="2">
    <source>
        <dbReference type="EMBL" id="CAA9281695.1"/>
    </source>
</evidence>
<sequence length="67" mass="7296">MTTHEEDPMSLSTPLRPVAVPIDAHEHTTACWWDHLAGRWAGAAHPDPAAARIPEPRHAPEDDATAI</sequence>
<gene>
    <name evidence="2" type="ORF">AVDCRST_MAG54-3656</name>
</gene>
<name>A0A6J4JLH2_9PSEU</name>
<reference evidence="2" key="1">
    <citation type="submission" date="2020-02" db="EMBL/GenBank/DDBJ databases">
        <authorList>
            <person name="Meier V. D."/>
        </authorList>
    </citation>
    <scope>NUCLEOTIDE SEQUENCE</scope>
    <source>
        <strain evidence="2">AVDCRST_MAG54</strain>
    </source>
</reference>
<dbReference type="EMBL" id="CADCTH010000466">
    <property type="protein sequence ID" value="CAA9281695.1"/>
    <property type="molecule type" value="Genomic_DNA"/>
</dbReference>
<accession>A0A6J4JLH2</accession>
<feature type="region of interest" description="Disordered" evidence="1">
    <location>
        <begin position="46"/>
        <end position="67"/>
    </location>
</feature>
<organism evidence="2">
    <name type="scientific">uncultured Actinomycetospora sp</name>
    <dbReference type="NCBI Taxonomy" id="1135996"/>
    <lineage>
        <taxon>Bacteria</taxon>
        <taxon>Bacillati</taxon>
        <taxon>Actinomycetota</taxon>
        <taxon>Actinomycetes</taxon>
        <taxon>Pseudonocardiales</taxon>
        <taxon>Pseudonocardiaceae</taxon>
        <taxon>Actinomycetospora</taxon>
        <taxon>environmental samples</taxon>
    </lineage>
</organism>
<proteinExistence type="predicted"/>